<name>A0A1M5TFD3_9FLAO</name>
<dbReference type="PANTHER" id="PTHR39165:SF1">
    <property type="entry name" value="DUF456 DOMAIN-CONTAINING PROTEIN"/>
    <property type="match status" value="1"/>
</dbReference>
<dbReference type="OrthoDB" id="9808460at2"/>
<evidence type="ECO:0008006" key="6">
    <source>
        <dbReference type="Google" id="ProtNLM"/>
    </source>
</evidence>
<dbReference type="Pfam" id="PF04306">
    <property type="entry name" value="DUF456"/>
    <property type="match status" value="1"/>
</dbReference>
<protein>
    <recommendedName>
        <fullName evidence="6">DUF456 domain-containing protein</fullName>
    </recommendedName>
</protein>
<feature type="transmembrane region" description="Helical" evidence="1">
    <location>
        <begin position="133"/>
        <end position="159"/>
    </location>
</feature>
<dbReference type="Proteomes" id="UP000184384">
    <property type="component" value="Unassembled WGS sequence"/>
</dbReference>
<keyword evidence="1" id="KW-0812">Transmembrane</keyword>
<dbReference type="EMBL" id="FQWO01000014">
    <property type="protein sequence ID" value="SHH49442.1"/>
    <property type="molecule type" value="Genomic_DNA"/>
</dbReference>
<evidence type="ECO:0000313" key="3">
    <source>
        <dbReference type="EMBL" id="SHH49442.1"/>
    </source>
</evidence>
<keyword evidence="1" id="KW-1133">Transmembrane helix</keyword>
<organism evidence="3 4">
    <name type="scientific">Flavobacterium granuli</name>
    <dbReference type="NCBI Taxonomy" id="280093"/>
    <lineage>
        <taxon>Bacteria</taxon>
        <taxon>Pseudomonadati</taxon>
        <taxon>Bacteroidota</taxon>
        <taxon>Flavobacteriia</taxon>
        <taxon>Flavobacteriales</taxon>
        <taxon>Flavobacteriaceae</taxon>
        <taxon>Flavobacterium</taxon>
    </lineage>
</organism>
<dbReference type="AlphaFoldDB" id="A0A1M5TFD3"/>
<accession>A0A1M5TFD3</accession>
<evidence type="ECO:0000313" key="2">
    <source>
        <dbReference type="EMBL" id="PRZ20353.1"/>
    </source>
</evidence>
<keyword evidence="1" id="KW-0472">Membrane</keyword>
<keyword evidence="5" id="KW-1185">Reference proteome</keyword>
<sequence>MDILLLILGLGCIFIGILGSLIPVLPGPSISWIGLLLLYLTNAVPTNYWILGISLLITIIITVLDYLIPAKGTKYFGGSSYGIWGTNIGLLIGFFSPIPFGFIIGAFVGALIGELVYDSKNHNRALKAATGSLIGFLASTFMQFLVAVLFMGLFIAIVWQYRASLF</sequence>
<evidence type="ECO:0000313" key="4">
    <source>
        <dbReference type="Proteomes" id="UP000184384"/>
    </source>
</evidence>
<feature type="transmembrane region" description="Helical" evidence="1">
    <location>
        <begin position="88"/>
        <end position="113"/>
    </location>
</feature>
<reference evidence="4" key="1">
    <citation type="submission" date="2016-11" db="EMBL/GenBank/DDBJ databases">
        <authorList>
            <person name="Varghese N."/>
            <person name="Submissions S."/>
        </authorList>
    </citation>
    <scope>NUCLEOTIDE SEQUENCE [LARGE SCALE GENOMIC DNA]</scope>
    <source>
        <strain evidence="4">DSM 19729</strain>
    </source>
</reference>
<dbReference type="Proteomes" id="UP000237771">
    <property type="component" value="Unassembled WGS sequence"/>
</dbReference>
<evidence type="ECO:0000256" key="1">
    <source>
        <dbReference type="SAM" id="Phobius"/>
    </source>
</evidence>
<evidence type="ECO:0000313" key="5">
    <source>
        <dbReference type="Proteomes" id="UP000237771"/>
    </source>
</evidence>
<reference evidence="3" key="2">
    <citation type="submission" date="2016-11" db="EMBL/GenBank/DDBJ databases">
        <authorList>
            <person name="Jaros S."/>
            <person name="Januszkiewicz K."/>
            <person name="Wedrychowicz H."/>
        </authorList>
    </citation>
    <scope>NUCLEOTIDE SEQUENCE [LARGE SCALE GENOMIC DNA]</scope>
    <source>
        <strain evidence="3">DSM 19729</strain>
    </source>
</reference>
<feature type="transmembrane region" description="Helical" evidence="1">
    <location>
        <begin position="46"/>
        <end position="68"/>
    </location>
</feature>
<dbReference type="RefSeq" id="WP_072945768.1">
    <property type="nucleotide sequence ID" value="NZ_FQWO01000014.1"/>
</dbReference>
<feature type="transmembrane region" description="Helical" evidence="1">
    <location>
        <begin position="5"/>
        <end position="26"/>
    </location>
</feature>
<dbReference type="InterPro" id="IPR007403">
    <property type="entry name" value="DUF456"/>
</dbReference>
<gene>
    <name evidence="2" type="ORF">BC624_11244</name>
    <name evidence="3" type="ORF">SAMN05443373_11444</name>
</gene>
<reference evidence="2 5" key="3">
    <citation type="submission" date="2018-03" db="EMBL/GenBank/DDBJ databases">
        <title>Genomic Encyclopedia of Archaeal and Bacterial Type Strains, Phase II (KMG-II): from individual species to whole genera.</title>
        <authorList>
            <person name="Goeker M."/>
        </authorList>
    </citation>
    <scope>NUCLEOTIDE SEQUENCE [LARGE SCALE GENOMIC DNA]</scope>
    <source>
        <strain evidence="2 5">DSM 17797</strain>
    </source>
</reference>
<dbReference type="PANTHER" id="PTHR39165">
    <property type="entry name" value="IG HYPOTHETICAL 17883"/>
    <property type="match status" value="1"/>
</dbReference>
<dbReference type="EMBL" id="PVUB01000012">
    <property type="protein sequence ID" value="PRZ20353.1"/>
    <property type="molecule type" value="Genomic_DNA"/>
</dbReference>
<proteinExistence type="predicted"/>